<dbReference type="SUPFAM" id="SSF56784">
    <property type="entry name" value="HAD-like"/>
    <property type="match status" value="1"/>
</dbReference>
<dbReference type="InterPro" id="IPR006439">
    <property type="entry name" value="HAD-SF_hydro_IA"/>
</dbReference>
<gene>
    <name evidence="1" type="ORF">A2961_05040</name>
</gene>
<sequence>MKTILVDAVDAFVIEGEGTFKEMQDLLETYPNRKIILTGANDEQFKLFGLDKMPYEVFTLKHNPEKTDPRYFKTLLKKFNLRAGEVVYFEHNPEAVKSAQSVGITSYYYDPDKKDLDSLKIFIDNNL</sequence>
<evidence type="ECO:0000313" key="2">
    <source>
        <dbReference type="Proteomes" id="UP000177082"/>
    </source>
</evidence>
<dbReference type="Proteomes" id="UP000177082">
    <property type="component" value="Unassembled WGS sequence"/>
</dbReference>
<dbReference type="InterPro" id="IPR023214">
    <property type="entry name" value="HAD_sf"/>
</dbReference>
<dbReference type="AlphaFoldDB" id="A0A1F8BEM7"/>
<protein>
    <submittedName>
        <fullName evidence="1">Uncharacterized protein</fullName>
    </submittedName>
</protein>
<name>A0A1F8BEM7_9BACT</name>
<organism evidence="1 2">
    <name type="scientific">Candidatus Woesebacteria bacterium RIFCSPLOWO2_01_FULL_39_21</name>
    <dbReference type="NCBI Taxonomy" id="1802519"/>
    <lineage>
        <taxon>Bacteria</taxon>
        <taxon>Candidatus Woeseibacteriota</taxon>
    </lineage>
</organism>
<evidence type="ECO:0000313" key="1">
    <source>
        <dbReference type="EMBL" id="OGM62109.1"/>
    </source>
</evidence>
<proteinExistence type="predicted"/>
<dbReference type="EMBL" id="MGHF01000029">
    <property type="protein sequence ID" value="OGM62109.1"/>
    <property type="molecule type" value="Genomic_DNA"/>
</dbReference>
<dbReference type="Gene3D" id="3.40.50.1000">
    <property type="entry name" value="HAD superfamily/HAD-like"/>
    <property type="match status" value="1"/>
</dbReference>
<accession>A0A1F8BEM7</accession>
<reference evidence="1 2" key="1">
    <citation type="journal article" date="2016" name="Nat. Commun.">
        <title>Thousands of microbial genomes shed light on interconnected biogeochemical processes in an aquifer system.</title>
        <authorList>
            <person name="Anantharaman K."/>
            <person name="Brown C.T."/>
            <person name="Hug L.A."/>
            <person name="Sharon I."/>
            <person name="Castelle C.J."/>
            <person name="Probst A.J."/>
            <person name="Thomas B.C."/>
            <person name="Singh A."/>
            <person name="Wilkins M.J."/>
            <person name="Karaoz U."/>
            <person name="Brodie E.L."/>
            <person name="Williams K.H."/>
            <person name="Hubbard S.S."/>
            <person name="Banfield J.F."/>
        </authorList>
    </citation>
    <scope>NUCLEOTIDE SEQUENCE [LARGE SCALE GENOMIC DNA]</scope>
</reference>
<dbReference type="STRING" id="1802519.A2961_05040"/>
<dbReference type="InterPro" id="IPR036412">
    <property type="entry name" value="HAD-like_sf"/>
</dbReference>
<dbReference type="NCBIfam" id="TIGR01509">
    <property type="entry name" value="HAD-SF-IA-v3"/>
    <property type="match status" value="1"/>
</dbReference>
<comment type="caution">
    <text evidence="1">The sequence shown here is derived from an EMBL/GenBank/DDBJ whole genome shotgun (WGS) entry which is preliminary data.</text>
</comment>